<dbReference type="InterPro" id="IPR013194">
    <property type="entry name" value="HDAC_interact_dom"/>
</dbReference>
<evidence type="ECO:0000313" key="11">
    <source>
        <dbReference type="Proteomes" id="UP000758155"/>
    </source>
</evidence>
<evidence type="ECO:0000256" key="6">
    <source>
        <dbReference type="ARBA" id="ARBA00023242"/>
    </source>
</evidence>
<dbReference type="PANTHER" id="PTHR12346:SF0">
    <property type="entry name" value="SIN3A, ISOFORM G"/>
    <property type="match status" value="1"/>
</dbReference>
<dbReference type="FunFam" id="1.20.1160.11:FF:000001">
    <property type="entry name" value="Paired amphipathic helix protein Sin3"/>
    <property type="match status" value="1"/>
</dbReference>
<reference evidence="10" key="1">
    <citation type="submission" date="2019-04" db="EMBL/GenBank/DDBJ databases">
        <title>Sequencing of skin fungus with MAO and IRED activity.</title>
        <authorList>
            <person name="Marsaioli A.J."/>
            <person name="Bonatto J.M.C."/>
            <person name="Reis Junior O."/>
        </authorList>
    </citation>
    <scope>NUCLEOTIDE SEQUENCE</scope>
    <source>
        <strain evidence="10">28M1</strain>
    </source>
</reference>
<feature type="region of interest" description="Disordered" evidence="8">
    <location>
        <begin position="642"/>
        <end position="759"/>
    </location>
</feature>
<feature type="compositionally biased region" description="Basic and acidic residues" evidence="8">
    <location>
        <begin position="1154"/>
        <end position="1176"/>
    </location>
</feature>
<feature type="domain" description="Histone deacetylase interacting" evidence="9">
    <location>
        <begin position="841"/>
        <end position="942"/>
    </location>
</feature>
<dbReference type="FunFam" id="1.20.1160.11:FF:000002">
    <property type="entry name" value="Paired amphipathic helix protein SIN3"/>
    <property type="match status" value="1"/>
</dbReference>
<keyword evidence="2" id="KW-0678">Repressor</keyword>
<name>A0A9P4WZX9_9PLEO</name>
<accession>A0A9P4WZX9</accession>
<feature type="compositionally biased region" description="Basic and acidic residues" evidence="8">
    <location>
        <begin position="174"/>
        <end position="196"/>
    </location>
</feature>
<dbReference type="Pfam" id="PF08295">
    <property type="entry name" value="Sin3_corepress"/>
    <property type="match status" value="1"/>
</dbReference>
<dbReference type="Proteomes" id="UP000758155">
    <property type="component" value="Unassembled WGS sequence"/>
</dbReference>
<feature type="region of interest" description="Disordered" evidence="8">
    <location>
        <begin position="443"/>
        <end position="494"/>
    </location>
</feature>
<sequence length="1600" mass="178671">MNPAHREGWPQSQAPAPGQAPQQQTEQSQRQPARPLDPYGSSNANTQAPSHASPAQGPGPVLPPPSGTPFYSSSAATAHNQNLPPLPGLTGQPPHSSPHQSAQRAPSTDGGSTAQGHQMPQGPPYSLPGISQTLQQQGAPQEQANADRERELREREAREREMMESHAAQQHAAQQEEHAKREAEQRERDLHERQQREQAPLQNHSAPIQIHQPVAVAPTTRTVHGPNGLLGQSGPLASANPLAGPMGGSNVAGPYGSAPAQHDQTTPRMQHAVQAPTQAQMLMPFTGPPGAMGMGQGQQPILNDALSYLDQVKVQFADHPDVYNRFLDIMKDFKSGAIDTPGVIERVSTLFAGNPNLIQGFNTFLPPGYKIECGTNGDPNAIRVTTPMGTMVSTMPAPRPLSPPRSAAANGNTAPQQEPAFYETSQGRPWPQQQRLPEHAESLFSPNNRNLGQPIYGAQQGQQGPAPHSPEATTRPHPDAAASAAALAHQQEQQGVSQLQNAVSAATGRSMLALSGDASAALPVQALNGAAQVAQMGGVGAEKRGPVEFNHAISYVNKIKNRFASQPDIYKQFLEILQTYQRESKPIQDVYAQVTGLFNAAPDLLEDFKQFLPESAAQHRAAQQQAARHAEDAVMLSNVRGDAAGYGQTPNLQQTPRADQGRLPPMGNFAPTPTANRDNKRKRDRQGPVAAPMPAPMAQEPPTSNVRGGNFGAGAANKRAKTGHAAKQAAPEGPPVSPTLTPALPEPIPPTTTTTPSQDELAFFDRVKKFIGNKNTMNEFLKLCNLYSQDLIDKTLLLYRAQSFIGGNPELFAWFKKFMGEDDDQQKTRPKTVNSRVSLSNCRSLGPSYRLLPKRERERVCSGRDELCKSVLNDEWASHPTWASEDSGFIAHRKNQFEEGLHRIEEERHDYDFNIEACSRTIQQLEPIANQLLTMKQEDRTNFVLPPGLGGQSETIYKRVIMKIYGRDRGKDVIKELFTMPWSVVPVLLHRLKCKLEDWKAAQREWERVWRDQTQKIFWKSLDHQSLSVKQADKRQFQPKSLTNEVLVRYEEQKRLRLVQEIPQPEYQYAFSFKDEEVLFDVARLMITFADNNSGTEYAKVVPFIKEFVPLFFGLDQAKFEQRVQTSGRDTPNDSGDDTPSPDDDVSQRSQKPKKGDLRRDVLDPRGKSRKDKEDSLASASRDTTPEIVSGIEDEVAVDSSNSNGRDEQTVGSWVEYSAQPAALGNEEIEHDEPYRRIEYNMYANASIYCFFRMFVYLYERLSKLKESEDEVRKVVSRAMEPKPARQLKMLDKQPDDFFKDTSPSANFYQQVLEMFQDQILGEVDMSFIEETLRRYYLHIGWQMYSFDRLINSLVRFALVVVSSDSKDKSLDIYNLFRKDRINDTTSHKSEISYRKAVEKYAKDADTYRITYDPAKTEATVRLFKKDDPTFDTNALDRTRRWRAYLASYQSIEPTEEVDHNSIKHPYLKKRLAKVEDLAEQDERLDAVTHSDKITVSISPQTYNITFINSEPFGTGGVQYFTLSDAIRAGLSDGASQPNDQYKLLSDARRERAQEKLVRNNTWMRDLSRDEVDSKKAAFKKSIDEIKQTVDNADVEMAEA</sequence>
<feature type="compositionally biased region" description="Polar residues" evidence="8">
    <location>
        <begin position="648"/>
        <end position="657"/>
    </location>
</feature>
<feature type="compositionally biased region" description="Polar residues" evidence="8">
    <location>
        <begin position="70"/>
        <end position="79"/>
    </location>
</feature>
<dbReference type="Pfam" id="PF16879">
    <property type="entry name" value="Sin3a_C"/>
    <property type="match status" value="1"/>
</dbReference>
<evidence type="ECO:0000256" key="5">
    <source>
        <dbReference type="ARBA" id="ARBA00023163"/>
    </source>
</evidence>
<feature type="compositionally biased region" description="Acidic residues" evidence="8">
    <location>
        <begin position="1135"/>
        <end position="1145"/>
    </location>
</feature>
<comment type="caution">
    <text evidence="10">The sequence shown here is derived from an EMBL/GenBank/DDBJ whole genome shotgun (WGS) entry which is preliminary data.</text>
</comment>
<dbReference type="EMBL" id="SWKV01000004">
    <property type="protein sequence ID" value="KAF3046674.1"/>
    <property type="molecule type" value="Genomic_DNA"/>
</dbReference>
<evidence type="ECO:0000256" key="8">
    <source>
        <dbReference type="SAM" id="MobiDB-lite"/>
    </source>
</evidence>
<evidence type="ECO:0000256" key="3">
    <source>
        <dbReference type="ARBA" id="ARBA00022737"/>
    </source>
</evidence>
<dbReference type="Pfam" id="PF02671">
    <property type="entry name" value="PAH"/>
    <property type="match status" value="3"/>
</dbReference>
<feature type="compositionally biased region" description="Polar residues" evidence="8">
    <location>
        <begin position="129"/>
        <end position="144"/>
    </location>
</feature>
<dbReference type="GO" id="GO:0000122">
    <property type="term" value="P:negative regulation of transcription by RNA polymerase II"/>
    <property type="evidence" value="ECO:0007669"/>
    <property type="project" value="TreeGrafter"/>
</dbReference>
<feature type="compositionally biased region" description="Polar residues" evidence="8">
    <location>
        <begin position="97"/>
        <end position="118"/>
    </location>
</feature>
<organism evidence="10 11">
    <name type="scientific">Didymella heteroderae</name>
    <dbReference type="NCBI Taxonomy" id="1769908"/>
    <lineage>
        <taxon>Eukaryota</taxon>
        <taxon>Fungi</taxon>
        <taxon>Dikarya</taxon>
        <taxon>Ascomycota</taxon>
        <taxon>Pezizomycotina</taxon>
        <taxon>Dothideomycetes</taxon>
        <taxon>Pleosporomycetidae</taxon>
        <taxon>Pleosporales</taxon>
        <taxon>Pleosporineae</taxon>
        <taxon>Didymellaceae</taxon>
        <taxon>Didymella</taxon>
    </lineage>
</organism>
<comment type="subcellular location">
    <subcellularLocation>
        <location evidence="1 7">Nucleus</location>
    </subcellularLocation>
</comment>
<keyword evidence="6 7" id="KW-0539">Nucleus</keyword>
<keyword evidence="5" id="KW-0804">Transcription</keyword>
<gene>
    <name evidence="10" type="primary">SIN3</name>
    <name evidence="10" type="ORF">E8E12_011522</name>
</gene>
<evidence type="ECO:0000256" key="1">
    <source>
        <dbReference type="ARBA" id="ARBA00004123"/>
    </source>
</evidence>
<dbReference type="Gene3D" id="1.20.1160.11">
    <property type="entry name" value="Paired amphipathic helix"/>
    <property type="match status" value="3"/>
</dbReference>
<dbReference type="GO" id="GO:0003714">
    <property type="term" value="F:transcription corepressor activity"/>
    <property type="evidence" value="ECO:0007669"/>
    <property type="project" value="InterPro"/>
</dbReference>
<dbReference type="FunFam" id="1.20.1160.11:FF:000003">
    <property type="entry name" value="Paired amphipathic helix SIN3-like protein"/>
    <property type="match status" value="1"/>
</dbReference>
<feature type="compositionally biased region" description="Low complexity" evidence="8">
    <location>
        <begin position="688"/>
        <end position="702"/>
    </location>
</feature>
<keyword evidence="4" id="KW-0805">Transcription regulation</keyword>
<dbReference type="GO" id="GO:0010628">
    <property type="term" value="P:positive regulation of gene expression"/>
    <property type="evidence" value="ECO:0007669"/>
    <property type="project" value="UniProtKB-ARBA"/>
</dbReference>
<dbReference type="SMART" id="SM00761">
    <property type="entry name" value="HDAC_interact"/>
    <property type="match status" value="1"/>
</dbReference>
<evidence type="ECO:0000259" key="9">
    <source>
        <dbReference type="SMART" id="SM00761"/>
    </source>
</evidence>
<feature type="region of interest" description="Disordered" evidence="8">
    <location>
        <begin position="1123"/>
        <end position="1212"/>
    </location>
</feature>
<feature type="compositionally biased region" description="Low complexity" evidence="8">
    <location>
        <begin position="80"/>
        <end position="94"/>
    </location>
</feature>
<keyword evidence="11" id="KW-1185">Reference proteome</keyword>
<dbReference type="InterPro" id="IPR031693">
    <property type="entry name" value="Sin3_C"/>
</dbReference>
<dbReference type="InterPro" id="IPR036600">
    <property type="entry name" value="PAH_sf"/>
</dbReference>
<evidence type="ECO:0000313" key="10">
    <source>
        <dbReference type="EMBL" id="KAF3046674.1"/>
    </source>
</evidence>
<protein>
    <submittedName>
        <fullName evidence="10">Transcriptional regulatory protein sin3</fullName>
    </submittedName>
</protein>
<feature type="compositionally biased region" description="Low complexity" evidence="8">
    <location>
        <begin position="452"/>
        <end position="466"/>
    </location>
</feature>
<dbReference type="InterPro" id="IPR003822">
    <property type="entry name" value="PAH"/>
</dbReference>
<dbReference type="GO" id="GO:0033698">
    <property type="term" value="C:Rpd3L complex"/>
    <property type="evidence" value="ECO:0007669"/>
    <property type="project" value="UniProtKB-ARBA"/>
</dbReference>
<keyword evidence="3" id="KW-0677">Repeat</keyword>
<dbReference type="InterPro" id="IPR039774">
    <property type="entry name" value="Sin3-like"/>
</dbReference>
<feature type="compositionally biased region" description="Low complexity" evidence="8">
    <location>
        <begin position="480"/>
        <end position="494"/>
    </location>
</feature>
<dbReference type="SUPFAM" id="SSF47762">
    <property type="entry name" value="PAH2 domain"/>
    <property type="match status" value="3"/>
</dbReference>
<feature type="region of interest" description="Disordered" evidence="8">
    <location>
        <begin position="391"/>
        <end position="415"/>
    </location>
</feature>
<feature type="compositionally biased region" description="Polar residues" evidence="8">
    <location>
        <begin position="40"/>
        <end position="50"/>
    </location>
</feature>
<dbReference type="OrthoDB" id="10265969at2759"/>
<dbReference type="PROSITE" id="PS51477">
    <property type="entry name" value="PAH"/>
    <property type="match status" value="3"/>
</dbReference>
<feature type="region of interest" description="Disordered" evidence="8">
    <location>
        <begin position="1"/>
        <end position="268"/>
    </location>
</feature>
<feature type="compositionally biased region" description="Basic and acidic residues" evidence="8">
    <location>
        <begin position="145"/>
        <end position="164"/>
    </location>
</feature>
<proteinExistence type="predicted"/>
<evidence type="ECO:0000256" key="2">
    <source>
        <dbReference type="ARBA" id="ARBA00022491"/>
    </source>
</evidence>
<feature type="compositionally biased region" description="Low complexity" evidence="8">
    <location>
        <begin position="10"/>
        <end position="33"/>
    </location>
</feature>
<evidence type="ECO:0000256" key="7">
    <source>
        <dbReference type="PROSITE-ProRule" id="PRU00810"/>
    </source>
</evidence>
<evidence type="ECO:0000256" key="4">
    <source>
        <dbReference type="ARBA" id="ARBA00023015"/>
    </source>
</evidence>
<dbReference type="PANTHER" id="PTHR12346">
    <property type="entry name" value="SIN3B-RELATED"/>
    <property type="match status" value="1"/>
</dbReference>